<comment type="caution">
    <text evidence="1">The sequence shown here is derived from an EMBL/GenBank/DDBJ whole genome shotgun (WGS) entry which is preliminary data.</text>
</comment>
<accession>A0ABU8WTU3</accession>
<dbReference type="RefSeq" id="WP_340345624.1">
    <property type="nucleotide sequence ID" value="NZ_JBBKZT010000014.1"/>
</dbReference>
<protein>
    <submittedName>
        <fullName evidence="1">AraC family transcriptional regulator</fullName>
    </submittedName>
</protein>
<dbReference type="SUPFAM" id="SSF51182">
    <property type="entry name" value="RmlC-like cupins"/>
    <property type="match status" value="1"/>
</dbReference>
<dbReference type="Gene3D" id="2.60.120.10">
    <property type="entry name" value="Jelly Rolls"/>
    <property type="match status" value="1"/>
</dbReference>
<name>A0ABU8WTU3_9BURK</name>
<gene>
    <name evidence="1" type="ORF">WKW82_27055</name>
</gene>
<keyword evidence="2" id="KW-1185">Reference proteome</keyword>
<reference evidence="1 2" key="1">
    <citation type="submission" date="2024-03" db="EMBL/GenBank/DDBJ databases">
        <title>Novel species of the genus Variovorax.</title>
        <authorList>
            <person name="Liu Q."/>
            <person name="Xin Y.-H."/>
        </authorList>
    </citation>
    <scope>NUCLEOTIDE SEQUENCE [LARGE SCALE GENOMIC DNA]</scope>
    <source>
        <strain evidence="1 2">KACC 18900</strain>
    </source>
</reference>
<organism evidence="1 2">
    <name type="scientific">Variovorax rhizosphaerae</name>
    <dbReference type="NCBI Taxonomy" id="1836200"/>
    <lineage>
        <taxon>Bacteria</taxon>
        <taxon>Pseudomonadati</taxon>
        <taxon>Pseudomonadota</taxon>
        <taxon>Betaproteobacteria</taxon>
        <taxon>Burkholderiales</taxon>
        <taxon>Comamonadaceae</taxon>
        <taxon>Variovorax</taxon>
    </lineage>
</organism>
<dbReference type="InterPro" id="IPR011051">
    <property type="entry name" value="RmlC_Cupin_sf"/>
</dbReference>
<sequence>MHTMSFQEFESSALAQGFDEVLERVWEPGQVVDTHTHPFAVKALVVRGEMWLTEGEQTRRLAPGDRFELDFAAPHGERYGSEGATYWVARRNTKPN</sequence>
<dbReference type="InterPro" id="IPR014710">
    <property type="entry name" value="RmlC-like_jellyroll"/>
</dbReference>
<proteinExistence type="predicted"/>
<evidence type="ECO:0000313" key="2">
    <source>
        <dbReference type="Proteomes" id="UP001385892"/>
    </source>
</evidence>
<dbReference type="EMBL" id="JBBKZT010000014">
    <property type="protein sequence ID" value="MEJ8850324.1"/>
    <property type="molecule type" value="Genomic_DNA"/>
</dbReference>
<evidence type="ECO:0000313" key="1">
    <source>
        <dbReference type="EMBL" id="MEJ8850324.1"/>
    </source>
</evidence>
<dbReference type="Proteomes" id="UP001385892">
    <property type="component" value="Unassembled WGS sequence"/>
</dbReference>